<feature type="domain" description="NAD-dependent epimerase/dehydratase" evidence="1">
    <location>
        <begin position="80"/>
        <end position="111"/>
    </location>
</feature>
<dbReference type="Pfam" id="PF01370">
    <property type="entry name" value="Epimerase"/>
    <property type="match status" value="1"/>
</dbReference>
<dbReference type="KEGG" id="plut:EI981_23450"/>
<reference evidence="3" key="1">
    <citation type="submission" date="2018-12" db="EMBL/GenBank/DDBJ databases">
        <title>Complete genome sequence of Paenibacillus sp. MBLB1234.</title>
        <authorList>
            <person name="Nam Y.-D."/>
            <person name="Kang J."/>
            <person name="Chung W.-H."/>
            <person name="Park Y.S."/>
        </authorList>
    </citation>
    <scope>NUCLEOTIDE SEQUENCE [LARGE SCALE GENOMIC DNA]</scope>
    <source>
        <strain evidence="3">MBLB1234</strain>
    </source>
</reference>
<proteinExistence type="predicted"/>
<protein>
    <submittedName>
        <fullName evidence="2">NAD-dependent epimerase/dehydratase family protein</fullName>
    </submittedName>
</protein>
<dbReference type="InterPro" id="IPR036291">
    <property type="entry name" value="NAD(P)-bd_dom_sf"/>
</dbReference>
<name>A0A3Q9IBG7_9BACL</name>
<dbReference type="InterPro" id="IPR001509">
    <property type="entry name" value="Epimerase_deHydtase"/>
</dbReference>
<organism evidence="2 3">
    <name type="scientific">Paenibacillus lutimineralis</name>
    <dbReference type="NCBI Taxonomy" id="2707005"/>
    <lineage>
        <taxon>Bacteria</taxon>
        <taxon>Bacillati</taxon>
        <taxon>Bacillota</taxon>
        <taxon>Bacilli</taxon>
        <taxon>Bacillales</taxon>
        <taxon>Paenibacillaceae</taxon>
        <taxon>Paenibacillus</taxon>
    </lineage>
</organism>
<dbReference type="RefSeq" id="WP_127002363.1">
    <property type="nucleotide sequence ID" value="NZ_CP034346.1"/>
</dbReference>
<dbReference type="Proteomes" id="UP000270678">
    <property type="component" value="Chromosome"/>
</dbReference>
<dbReference type="AlphaFoldDB" id="A0A3Q9IBG7"/>
<evidence type="ECO:0000313" key="2">
    <source>
        <dbReference type="EMBL" id="AZS17111.1"/>
    </source>
</evidence>
<evidence type="ECO:0000313" key="3">
    <source>
        <dbReference type="Proteomes" id="UP000270678"/>
    </source>
</evidence>
<dbReference type="Gene3D" id="3.40.50.720">
    <property type="entry name" value="NAD(P)-binding Rossmann-like Domain"/>
    <property type="match status" value="1"/>
</dbReference>
<keyword evidence="3" id="KW-1185">Reference proteome</keyword>
<accession>A0A3Q9IBG7</accession>
<dbReference type="EMBL" id="CP034346">
    <property type="protein sequence ID" value="AZS17111.1"/>
    <property type="molecule type" value="Genomic_DNA"/>
</dbReference>
<gene>
    <name evidence="2" type="ORF">EI981_23450</name>
</gene>
<evidence type="ECO:0000259" key="1">
    <source>
        <dbReference type="Pfam" id="PF01370"/>
    </source>
</evidence>
<dbReference type="SUPFAM" id="SSF51735">
    <property type="entry name" value="NAD(P)-binding Rossmann-fold domains"/>
    <property type="match status" value="1"/>
</dbReference>
<sequence>MHVIDDLSIGQIEHVHPEAKLHVLDIRLLYAADLIATIQPSLVVHLAAQADFQRLVLESAVERLWSLEHLECLPGSQGYGLPLTVNGDGEQTRDSIYVEDIVSAIIAAYGKNWRKLTSAL</sequence>